<protein>
    <submittedName>
        <fullName evidence="3">Uncharacterized protein</fullName>
    </submittedName>
</protein>
<keyword evidence="1" id="KW-0812">Transmembrane</keyword>
<evidence type="ECO:0000313" key="2">
    <source>
        <dbReference type="EMBL" id="JAS13243.1"/>
    </source>
</evidence>
<dbReference type="AlphaFoldDB" id="A0A1B6CZW5"/>
<reference evidence="3" key="1">
    <citation type="submission" date="2015-12" db="EMBL/GenBank/DDBJ databases">
        <title>De novo transcriptome assembly of four potential Pierce s Disease insect vectors from Arizona vineyards.</title>
        <authorList>
            <person name="Tassone E.E."/>
        </authorList>
    </citation>
    <scope>NUCLEOTIDE SEQUENCE</scope>
</reference>
<evidence type="ECO:0000256" key="1">
    <source>
        <dbReference type="SAM" id="Phobius"/>
    </source>
</evidence>
<evidence type="ECO:0000313" key="3">
    <source>
        <dbReference type="EMBL" id="JAS18853.1"/>
    </source>
</evidence>
<feature type="transmembrane region" description="Helical" evidence="1">
    <location>
        <begin position="109"/>
        <end position="130"/>
    </location>
</feature>
<sequence>MIVCGTCIIVLGMVACIDDKYSFFGLGLGVPAGLVTVLASGCCIYRSRGFGGYNPSSCKDSCFRFLGANYQIACPLVILWCMASTLHVWVLIKALAVILRRNKNTDTMFILAVIESILSVLTLSAVIWTVRIDIYYDPDRPEAMGGEISGSRTGMSLVPVASSSSERGVPEKQETC</sequence>
<feature type="transmembrane region" description="Helical" evidence="1">
    <location>
        <begin position="26"/>
        <end position="45"/>
    </location>
</feature>
<keyword evidence="1" id="KW-1133">Transmembrane helix</keyword>
<dbReference type="EMBL" id="GEDC01024055">
    <property type="protein sequence ID" value="JAS13243.1"/>
    <property type="molecule type" value="Transcribed_RNA"/>
</dbReference>
<keyword evidence="1" id="KW-0472">Membrane</keyword>
<name>A0A1B6CZW5_9HEMI</name>
<accession>A0A1B6CZW5</accession>
<organism evidence="3">
    <name type="scientific">Clastoptera arizonana</name>
    <name type="common">Arizona spittle bug</name>
    <dbReference type="NCBI Taxonomy" id="38151"/>
    <lineage>
        <taxon>Eukaryota</taxon>
        <taxon>Metazoa</taxon>
        <taxon>Ecdysozoa</taxon>
        <taxon>Arthropoda</taxon>
        <taxon>Hexapoda</taxon>
        <taxon>Insecta</taxon>
        <taxon>Pterygota</taxon>
        <taxon>Neoptera</taxon>
        <taxon>Paraneoptera</taxon>
        <taxon>Hemiptera</taxon>
        <taxon>Auchenorrhyncha</taxon>
        <taxon>Cercopoidea</taxon>
        <taxon>Clastopteridae</taxon>
        <taxon>Clastoptera</taxon>
    </lineage>
</organism>
<feature type="transmembrane region" description="Helical" evidence="1">
    <location>
        <begin position="66"/>
        <end position="89"/>
    </location>
</feature>
<gene>
    <name evidence="2" type="ORF">g.8919</name>
    <name evidence="3" type="ORF">g.8920</name>
</gene>
<proteinExistence type="predicted"/>
<dbReference type="EMBL" id="GEDC01018445">
    <property type="protein sequence ID" value="JAS18853.1"/>
    <property type="molecule type" value="Transcribed_RNA"/>
</dbReference>